<feature type="non-terminal residue" evidence="10">
    <location>
        <position position="1"/>
    </location>
</feature>
<dbReference type="EC" id="2.3.1.8" evidence="3"/>
<dbReference type="GO" id="GO:0008959">
    <property type="term" value="F:phosphate acetyltransferase activity"/>
    <property type="evidence" value="ECO:0007669"/>
    <property type="project" value="UniProtKB-EC"/>
</dbReference>
<dbReference type="PANTHER" id="PTHR43356:SF3">
    <property type="entry name" value="PHOSPHATE ACETYLTRANSFERASE"/>
    <property type="match status" value="1"/>
</dbReference>
<dbReference type="EMBL" id="DXGD01000288">
    <property type="protein sequence ID" value="HIX00029.1"/>
    <property type="molecule type" value="Genomic_DNA"/>
</dbReference>
<feature type="compositionally biased region" description="Basic and acidic residues" evidence="8">
    <location>
        <begin position="17"/>
        <end position="30"/>
    </location>
</feature>
<dbReference type="SUPFAM" id="SSF53659">
    <property type="entry name" value="Isocitrate/Isopropylmalate dehydrogenase-like"/>
    <property type="match status" value="1"/>
</dbReference>
<feature type="domain" description="Phosphate acetyl/butaryl transferase" evidence="9">
    <location>
        <begin position="65"/>
        <end position="381"/>
    </location>
</feature>
<dbReference type="InterPro" id="IPR050500">
    <property type="entry name" value="Phos_Acetyltrans/Butyryltrans"/>
</dbReference>
<dbReference type="Gene3D" id="3.40.50.10750">
    <property type="entry name" value="Isocitrate/Isopropylmalate dehydrogenase-like"/>
    <property type="match status" value="1"/>
</dbReference>
<dbReference type="InterPro" id="IPR042112">
    <property type="entry name" value="P_AcTrfase_dom2"/>
</dbReference>
<name>A0A9D1UTF5_9MICC</name>
<feature type="compositionally biased region" description="Basic residues" evidence="8">
    <location>
        <begin position="31"/>
        <end position="45"/>
    </location>
</feature>
<accession>A0A9D1UTF5</accession>
<dbReference type="InterPro" id="IPR042113">
    <property type="entry name" value="P_AcTrfase_dom1"/>
</dbReference>
<evidence type="ECO:0000259" key="9">
    <source>
        <dbReference type="Pfam" id="PF01515"/>
    </source>
</evidence>
<dbReference type="NCBIfam" id="NF004167">
    <property type="entry name" value="PRK05632.1"/>
    <property type="match status" value="1"/>
</dbReference>
<gene>
    <name evidence="10" type="primary">pta</name>
    <name evidence="10" type="ORF">H9871_07770</name>
</gene>
<evidence type="ECO:0000256" key="3">
    <source>
        <dbReference type="ARBA" id="ARBA00012707"/>
    </source>
</evidence>
<evidence type="ECO:0000256" key="7">
    <source>
        <dbReference type="ARBA" id="ARBA00031108"/>
    </source>
</evidence>
<dbReference type="Pfam" id="PF01515">
    <property type="entry name" value="PTA_PTB"/>
    <property type="match status" value="1"/>
</dbReference>
<evidence type="ECO:0000256" key="4">
    <source>
        <dbReference type="ARBA" id="ARBA00021528"/>
    </source>
</evidence>
<keyword evidence="5 10" id="KW-0808">Transferase</keyword>
<sequence>SMERGRRRRHRRPRARAGPEHVLRPVPDRRRRDRRHGRNRRRRPRPVRDAKGEAMTGEAVAQLPFVQRVTERAASARRRIVLPEGEDPRVLRAAQILGELDACDVVLLGDPVAIRARAGSADLDLGKAEIVDAADDQRCERYAAEYAQLRAHKGVTRSAARQAMTQRAYLATMMVHSGEVDGMVSGAAHTTAETIRPAFEIIRTAPDAGGVSSVFFMVFPDQVRVFGDCAVTPDPSAAQLADIARASARTAEHFDVDPKVAMLSYSSGSSGSGPSVDVVREAVKLLAQDDPPLCVEGPLQYDAAVNQEIAAAKASGSPVAGKATVLIFPSLDAGNIAYKAVQQSAGVPAIGPILQGLNRPVNDLSRGCTVPDIVNTVLVTAVQAQF</sequence>
<dbReference type="PANTHER" id="PTHR43356">
    <property type="entry name" value="PHOSPHATE ACETYLTRANSFERASE"/>
    <property type="match status" value="1"/>
</dbReference>
<evidence type="ECO:0000313" key="10">
    <source>
        <dbReference type="EMBL" id="HIX00029.1"/>
    </source>
</evidence>
<comment type="catalytic activity">
    <reaction evidence="1">
        <text>acetyl-CoA + phosphate = acetyl phosphate + CoA</text>
        <dbReference type="Rhea" id="RHEA:19521"/>
        <dbReference type="ChEBI" id="CHEBI:22191"/>
        <dbReference type="ChEBI" id="CHEBI:43474"/>
        <dbReference type="ChEBI" id="CHEBI:57287"/>
        <dbReference type="ChEBI" id="CHEBI:57288"/>
        <dbReference type="EC" id="2.3.1.8"/>
    </reaction>
</comment>
<feature type="region of interest" description="Disordered" evidence="8">
    <location>
        <begin position="1"/>
        <end position="56"/>
    </location>
</feature>
<dbReference type="NCBIfam" id="NF007233">
    <property type="entry name" value="PRK09653.1"/>
    <property type="match status" value="1"/>
</dbReference>
<organism evidence="10 11">
    <name type="scientific">Candidatus Nesterenkonia stercoripullorum</name>
    <dbReference type="NCBI Taxonomy" id="2838701"/>
    <lineage>
        <taxon>Bacteria</taxon>
        <taxon>Bacillati</taxon>
        <taxon>Actinomycetota</taxon>
        <taxon>Actinomycetes</taxon>
        <taxon>Micrococcales</taxon>
        <taxon>Micrococcaceae</taxon>
        <taxon>Nesterenkonia</taxon>
    </lineage>
</organism>
<feature type="compositionally biased region" description="Basic residues" evidence="8">
    <location>
        <begin position="1"/>
        <end position="15"/>
    </location>
</feature>
<evidence type="ECO:0000256" key="2">
    <source>
        <dbReference type="ARBA" id="ARBA00004989"/>
    </source>
</evidence>
<evidence type="ECO:0000256" key="1">
    <source>
        <dbReference type="ARBA" id="ARBA00000705"/>
    </source>
</evidence>
<evidence type="ECO:0000256" key="8">
    <source>
        <dbReference type="SAM" id="MobiDB-lite"/>
    </source>
</evidence>
<evidence type="ECO:0000313" key="11">
    <source>
        <dbReference type="Proteomes" id="UP000824151"/>
    </source>
</evidence>
<protein>
    <recommendedName>
        <fullName evidence="4">Phosphate acetyltransferase</fullName>
        <ecNumber evidence="3">2.3.1.8</ecNumber>
    </recommendedName>
    <alternativeName>
        <fullName evidence="7">Phosphotransacetylase</fullName>
    </alternativeName>
</protein>
<evidence type="ECO:0000256" key="6">
    <source>
        <dbReference type="ARBA" id="ARBA00023315"/>
    </source>
</evidence>
<keyword evidence="6 10" id="KW-0012">Acyltransferase</keyword>
<evidence type="ECO:0000256" key="5">
    <source>
        <dbReference type="ARBA" id="ARBA00022679"/>
    </source>
</evidence>
<dbReference type="NCBIfam" id="TIGR00651">
    <property type="entry name" value="pta"/>
    <property type="match status" value="1"/>
</dbReference>
<dbReference type="InterPro" id="IPR002505">
    <property type="entry name" value="PTA_PTB"/>
</dbReference>
<reference evidence="10" key="1">
    <citation type="journal article" date="2021" name="PeerJ">
        <title>Extensive microbial diversity within the chicken gut microbiome revealed by metagenomics and culture.</title>
        <authorList>
            <person name="Gilroy R."/>
            <person name="Ravi A."/>
            <person name="Getino M."/>
            <person name="Pursley I."/>
            <person name="Horton D.L."/>
            <person name="Alikhan N.F."/>
            <person name="Baker D."/>
            <person name="Gharbi K."/>
            <person name="Hall N."/>
            <person name="Watson M."/>
            <person name="Adriaenssens E.M."/>
            <person name="Foster-Nyarko E."/>
            <person name="Jarju S."/>
            <person name="Secka A."/>
            <person name="Antonio M."/>
            <person name="Oren A."/>
            <person name="Chaudhuri R.R."/>
            <person name="La Ragione R."/>
            <person name="Hildebrand F."/>
            <person name="Pallen M.J."/>
        </authorList>
    </citation>
    <scope>NUCLEOTIDE SEQUENCE</scope>
    <source>
        <strain evidence="10">ChiHejej3B27-3195</strain>
    </source>
</reference>
<dbReference type="Gene3D" id="3.40.50.10950">
    <property type="match status" value="1"/>
</dbReference>
<dbReference type="Proteomes" id="UP000824151">
    <property type="component" value="Unassembled WGS sequence"/>
</dbReference>
<comment type="pathway">
    <text evidence="2">Metabolic intermediate biosynthesis; acetyl-CoA biosynthesis; acetyl-CoA from acetate: step 2/2.</text>
</comment>
<comment type="caution">
    <text evidence="10">The sequence shown here is derived from an EMBL/GenBank/DDBJ whole genome shotgun (WGS) entry which is preliminary data.</text>
</comment>
<dbReference type="AlphaFoldDB" id="A0A9D1UTF5"/>
<reference evidence="10" key="2">
    <citation type="submission" date="2021-04" db="EMBL/GenBank/DDBJ databases">
        <authorList>
            <person name="Gilroy R."/>
        </authorList>
    </citation>
    <scope>NUCLEOTIDE SEQUENCE</scope>
    <source>
        <strain evidence="10">ChiHejej3B27-3195</strain>
    </source>
</reference>
<dbReference type="InterPro" id="IPR004614">
    <property type="entry name" value="P_AcTrfase"/>
</dbReference>
<proteinExistence type="predicted"/>